<accession>A0A316VLN5</accession>
<dbReference type="InterPro" id="IPR036396">
    <property type="entry name" value="Cyt_P450_sf"/>
</dbReference>
<dbReference type="GO" id="GO:0006629">
    <property type="term" value="P:lipid metabolic process"/>
    <property type="evidence" value="ECO:0007669"/>
    <property type="project" value="UniProtKB-ARBA"/>
</dbReference>
<dbReference type="PROSITE" id="PS00086">
    <property type="entry name" value="CYTOCHROME_P450"/>
    <property type="match status" value="1"/>
</dbReference>
<dbReference type="GeneID" id="37020278"/>
<keyword evidence="4 5" id="KW-0408">Iron</keyword>
<dbReference type="InterPro" id="IPR001128">
    <property type="entry name" value="Cyt_P450"/>
</dbReference>
<evidence type="ECO:0000256" key="7">
    <source>
        <dbReference type="SAM" id="Phobius"/>
    </source>
</evidence>
<dbReference type="PANTHER" id="PTHR24296">
    <property type="entry name" value="CYTOCHROME P450"/>
    <property type="match status" value="1"/>
</dbReference>
<dbReference type="AlphaFoldDB" id="A0A316VLN5"/>
<evidence type="ECO:0000256" key="4">
    <source>
        <dbReference type="ARBA" id="ARBA00023004"/>
    </source>
</evidence>
<keyword evidence="7" id="KW-0812">Transmembrane</keyword>
<comment type="similarity">
    <text evidence="1 6">Belongs to the cytochrome P450 family.</text>
</comment>
<dbReference type="OrthoDB" id="1470350at2759"/>
<dbReference type="GO" id="GO:0020037">
    <property type="term" value="F:heme binding"/>
    <property type="evidence" value="ECO:0007669"/>
    <property type="project" value="InterPro"/>
</dbReference>
<reference evidence="8 9" key="1">
    <citation type="journal article" date="2018" name="Mol. Biol. Evol.">
        <title>Broad Genomic Sampling Reveals a Smut Pathogenic Ancestry of the Fungal Clade Ustilaginomycotina.</title>
        <authorList>
            <person name="Kijpornyongpan T."/>
            <person name="Mondo S.J."/>
            <person name="Barry K."/>
            <person name="Sandor L."/>
            <person name="Lee J."/>
            <person name="Lipzen A."/>
            <person name="Pangilinan J."/>
            <person name="LaButti K."/>
            <person name="Hainaut M."/>
            <person name="Henrissat B."/>
            <person name="Grigoriev I.V."/>
            <person name="Spatafora J.W."/>
            <person name="Aime M.C."/>
        </authorList>
    </citation>
    <scope>NUCLEOTIDE SEQUENCE [LARGE SCALE GENOMIC DNA]</scope>
    <source>
        <strain evidence="8 9">MCA 3882</strain>
    </source>
</reference>
<dbReference type="PRINTS" id="PR00463">
    <property type="entry name" value="EP450I"/>
</dbReference>
<evidence type="ECO:0000256" key="5">
    <source>
        <dbReference type="PIRSR" id="PIRSR602401-1"/>
    </source>
</evidence>
<evidence type="ECO:0000256" key="3">
    <source>
        <dbReference type="ARBA" id="ARBA00023002"/>
    </source>
</evidence>
<keyword evidence="6" id="KW-0503">Monooxygenase</keyword>
<dbReference type="STRING" id="1280837.A0A316VLN5"/>
<proteinExistence type="inferred from homology"/>
<organism evidence="8 9">
    <name type="scientific">Meira miltonrushii</name>
    <dbReference type="NCBI Taxonomy" id="1280837"/>
    <lineage>
        <taxon>Eukaryota</taxon>
        <taxon>Fungi</taxon>
        <taxon>Dikarya</taxon>
        <taxon>Basidiomycota</taxon>
        <taxon>Ustilaginomycotina</taxon>
        <taxon>Exobasidiomycetes</taxon>
        <taxon>Exobasidiales</taxon>
        <taxon>Brachybasidiaceae</taxon>
        <taxon>Meira</taxon>
    </lineage>
</organism>
<comment type="cofactor">
    <cofactor evidence="5">
        <name>heme</name>
        <dbReference type="ChEBI" id="CHEBI:30413"/>
    </cofactor>
</comment>
<dbReference type="PRINTS" id="PR00385">
    <property type="entry name" value="P450"/>
</dbReference>
<dbReference type="Proteomes" id="UP000245771">
    <property type="component" value="Unassembled WGS sequence"/>
</dbReference>
<evidence type="ECO:0000313" key="9">
    <source>
        <dbReference type="Proteomes" id="UP000245771"/>
    </source>
</evidence>
<sequence length="553" mass="62605">MTASSSIFQTSVDSDILSNPLYISAGLGLLFVALCIAYPDRLIGTHARKEIKTATPAFPLIGNTIFALRIYLKQRKSLHEVLRVQEEDGKGGQPVTATFPILGKRAIVINRPEYIHFCQKTEFENFIKGGPFLRAFEDLLGSHGIFVADGAIWKRQRKMASHIFSVGNFKTYVQETIHKDLDLVNSLCADSVKHNVPVNICDVFFRFTLSTFSTMAFSADLNCLPDTVEGLKTRNEFADAFDSAQLVADNRFFDPLPLWLELFNMQGFRMRKNIKILRRYCYRIIDLRLAAQESGEAKGAVDSKQGKDLLQLFMEMGLTREELLPIVLNFLIAGRDTTAQSLAWAFYRFWQHPEVVDKIRQEVKEKLGDRKLGYDDLRSLPYLHAAFYEAIRLNPAVPKNARLAVKDTIIRPYAGEGVPLSRDGKRDLPDIPIKAGESVLWSDWAMARMPEIWGADCKEYKPERFLEPKSDGSGEMQIKQFPQSFFHAFNAGPRVCLGQTLATFEGMAAIAEITKYFDIVYDDNALKKNPPIYADSVTHPIENPYSVRFKARA</sequence>
<keyword evidence="9" id="KW-1185">Reference proteome</keyword>
<dbReference type="SUPFAM" id="SSF48264">
    <property type="entry name" value="Cytochrome P450"/>
    <property type="match status" value="1"/>
</dbReference>
<keyword evidence="7" id="KW-1133">Transmembrane helix</keyword>
<evidence type="ECO:0000313" key="8">
    <source>
        <dbReference type="EMBL" id="PWN38466.1"/>
    </source>
</evidence>
<evidence type="ECO:0000256" key="6">
    <source>
        <dbReference type="RuleBase" id="RU000461"/>
    </source>
</evidence>
<keyword evidence="5 6" id="KW-0349">Heme</keyword>
<dbReference type="InterPro" id="IPR017972">
    <property type="entry name" value="Cyt_P450_CS"/>
</dbReference>
<protein>
    <submittedName>
        <fullName evidence="8">Cytochrome P450</fullName>
    </submittedName>
</protein>
<dbReference type="EMBL" id="KZ819602">
    <property type="protein sequence ID" value="PWN38466.1"/>
    <property type="molecule type" value="Genomic_DNA"/>
</dbReference>
<evidence type="ECO:0000256" key="1">
    <source>
        <dbReference type="ARBA" id="ARBA00010617"/>
    </source>
</evidence>
<gene>
    <name evidence="8" type="ORF">FA14DRAFT_160023</name>
</gene>
<dbReference type="RefSeq" id="XP_025358768.1">
    <property type="nucleotide sequence ID" value="XM_025498497.1"/>
</dbReference>
<dbReference type="GO" id="GO:0004497">
    <property type="term" value="F:monooxygenase activity"/>
    <property type="evidence" value="ECO:0007669"/>
    <property type="project" value="UniProtKB-KW"/>
</dbReference>
<name>A0A316VLN5_9BASI</name>
<keyword evidence="3 6" id="KW-0560">Oxidoreductase</keyword>
<feature type="binding site" description="axial binding residue" evidence="5">
    <location>
        <position position="496"/>
    </location>
    <ligand>
        <name>heme</name>
        <dbReference type="ChEBI" id="CHEBI:30413"/>
    </ligand>
    <ligandPart>
        <name>Fe</name>
        <dbReference type="ChEBI" id="CHEBI:18248"/>
    </ligandPart>
</feature>
<feature type="transmembrane region" description="Helical" evidence="7">
    <location>
        <begin position="20"/>
        <end position="39"/>
    </location>
</feature>
<evidence type="ECO:0000256" key="2">
    <source>
        <dbReference type="ARBA" id="ARBA00022723"/>
    </source>
</evidence>
<keyword evidence="7" id="KW-0472">Membrane</keyword>
<dbReference type="Gene3D" id="1.10.630.10">
    <property type="entry name" value="Cytochrome P450"/>
    <property type="match status" value="1"/>
</dbReference>
<dbReference type="GO" id="GO:0005506">
    <property type="term" value="F:iron ion binding"/>
    <property type="evidence" value="ECO:0007669"/>
    <property type="project" value="InterPro"/>
</dbReference>
<dbReference type="Pfam" id="PF00067">
    <property type="entry name" value="p450"/>
    <property type="match status" value="2"/>
</dbReference>
<keyword evidence="2 5" id="KW-0479">Metal-binding</keyword>
<dbReference type="GO" id="GO:0016705">
    <property type="term" value="F:oxidoreductase activity, acting on paired donors, with incorporation or reduction of molecular oxygen"/>
    <property type="evidence" value="ECO:0007669"/>
    <property type="project" value="InterPro"/>
</dbReference>
<dbReference type="InParanoid" id="A0A316VLN5"/>
<dbReference type="InterPro" id="IPR002401">
    <property type="entry name" value="Cyt_P450_E_grp-I"/>
</dbReference>